<reference evidence="1" key="1">
    <citation type="submission" date="2022-10" db="EMBL/GenBank/DDBJ databases">
        <title>Determination and structural analysis of whole genome sequence of Sarocladium strictum F4-1.</title>
        <authorList>
            <person name="Hu L."/>
            <person name="Jiang Y."/>
        </authorList>
    </citation>
    <scope>NUCLEOTIDE SEQUENCE</scope>
    <source>
        <strain evidence="1">F4-1</strain>
    </source>
</reference>
<organism evidence="1 2">
    <name type="scientific">Sarocladium strictum</name>
    <name type="common">Black bundle disease fungus</name>
    <name type="synonym">Acremonium strictum</name>
    <dbReference type="NCBI Taxonomy" id="5046"/>
    <lineage>
        <taxon>Eukaryota</taxon>
        <taxon>Fungi</taxon>
        <taxon>Dikarya</taxon>
        <taxon>Ascomycota</taxon>
        <taxon>Pezizomycotina</taxon>
        <taxon>Sordariomycetes</taxon>
        <taxon>Hypocreomycetidae</taxon>
        <taxon>Hypocreales</taxon>
        <taxon>Sarocladiaceae</taxon>
        <taxon>Sarocladium</taxon>
    </lineage>
</organism>
<dbReference type="EMBL" id="JAPDFR010000001">
    <property type="protein sequence ID" value="KAK0390768.1"/>
    <property type="molecule type" value="Genomic_DNA"/>
</dbReference>
<proteinExistence type="predicted"/>
<dbReference type="Pfam" id="PF21858">
    <property type="entry name" value="DUF6914"/>
    <property type="match status" value="1"/>
</dbReference>
<evidence type="ECO:0000313" key="2">
    <source>
        <dbReference type="Proteomes" id="UP001175261"/>
    </source>
</evidence>
<protein>
    <submittedName>
        <fullName evidence="1">Uncharacterized protein</fullName>
    </submittedName>
</protein>
<comment type="caution">
    <text evidence="1">The sequence shown here is derived from an EMBL/GenBank/DDBJ whole genome shotgun (WGS) entry which is preliminary data.</text>
</comment>
<dbReference type="InterPro" id="IPR054208">
    <property type="entry name" value="DUF6914"/>
</dbReference>
<keyword evidence="2" id="KW-1185">Reference proteome</keyword>
<gene>
    <name evidence="1" type="ORF">NLU13_0271</name>
</gene>
<evidence type="ECO:0000313" key="1">
    <source>
        <dbReference type="EMBL" id="KAK0390768.1"/>
    </source>
</evidence>
<sequence length="184" mass="21062">MAIMKASNKKRVYIAVYPSQVEKDDEKLFHWAILVGPKIESEEDIKGRRYAIVPVTTDDPAKPSGWKYDEGNVPDIKTGSSLLARILIAKIEDEGRFHQIVRETPVITDPKVWSCRLWISDVLRRLDRDENNAVGTSVLSWPRIEPLVQKYVATKAENGTYSRPGYAELPAPTWSMLRNREIWP</sequence>
<dbReference type="Proteomes" id="UP001175261">
    <property type="component" value="Unassembled WGS sequence"/>
</dbReference>
<name>A0AA39LB46_SARSR</name>
<dbReference type="AlphaFoldDB" id="A0AA39LB46"/>
<accession>A0AA39LB46</accession>